<dbReference type="EMBL" id="JABSTV010001253">
    <property type="protein sequence ID" value="KAH7943492.1"/>
    <property type="molecule type" value="Genomic_DNA"/>
</dbReference>
<accession>A0A9D4SRW5</accession>
<dbReference type="Proteomes" id="UP000821837">
    <property type="component" value="Unassembled WGS sequence"/>
</dbReference>
<sequence>MDSFKQKNQATLWLSQKRASTRTSGCASSSSTGRETTFLTRRRVCTRADACLRPFMETLASRILVCFDGASLRHSGSSELAFAHDKGGRLAELLRSFWATMNATAPARYACLREPTCDGLSNSSRRYSKRSMSCAHSSGRIIESFSAGYPSGLRAQDVGAVVLRIREASRTCVPGSPGPCVRAAINNAATTGLLAEISSP</sequence>
<evidence type="ECO:0000313" key="1">
    <source>
        <dbReference type="EMBL" id="KAH7943492.1"/>
    </source>
</evidence>
<keyword evidence="2" id="KW-1185">Reference proteome</keyword>
<protein>
    <submittedName>
        <fullName evidence="1">Uncharacterized protein</fullName>
    </submittedName>
</protein>
<comment type="caution">
    <text evidence="1">The sequence shown here is derived from an EMBL/GenBank/DDBJ whole genome shotgun (WGS) entry which is preliminary data.</text>
</comment>
<organism evidence="1 2">
    <name type="scientific">Rhipicephalus sanguineus</name>
    <name type="common">Brown dog tick</name>
    <name type="synonym">Ixodes sanguineus</name>
    <dbReference type="NCBI Taxonomy" id="34632"/>
    <lineage>
        <taxon>Eukaryota</taxon>
        <taxon>Metazoa</taxon>
        <taxon>Ecdysozoa</taxon>
        <taxon>Arthropoda</taxon>
        <taxon>Chelicerata</taxon>
        <taxon>Arachnida</taxon>
        <taxon>Acari</taxon>
        <taxon>Parasitiformes</taxon>
        <taxon>Ixodida</taxon>
        <taxon>Ixodoidea</taxon>
        <taxon>Ixodidae</taxon>
        <taxon>Rhipicephalinae</taxon>
        <taxon>Rhipicephalus</taxon>
        <taxon>Rhipicephalus</taxon>
    </lineage>
</organism>
<reference evidence="1" key="1">
    <citation type="journal article" date="2020" name="Cell">
        <title>Large-Scale Comparative Analyses of Tick Genomes Elucidate Their Genetic Diversity and Vector Capacities.</title>
        <authorList>
            <consortium name="Tick Genome and Microbiome Consortium (TIGMIC)"/>
            <person name="Jia N."/>
            <person name="Wang J."/>
            <person name="Shi W."/>
            <person name="Du L."/>
            <person name="Sun Y."/>
            <person name="Zhan W."/>
            <person name="Jiang J.F."/>
            <person name="Wang Q."/>
            <person name="Zhang B."/>
            <person name="Ji P."/>
            <person name="Bell-Sakyi L."/>
            <person name="Cui X.M."/>
            <person name="Yuan T.T."/>
            <person name="Jiang B.G."/>
            <person name="Yang W.F."/>
            <person name="Lam T.T."/>
            <person name="Chang Q.C."/>
            <person name="Ding S.J."/>
            <person name="Wang X.J."/>
            <person name="Zhu J.G."/>
            <person name="Ruan X.D."/>
            <person name="Zhao L."/>
            <person name="Wei J.T."/>
            <person name="Ye R.Z."/>
            <person name="Que T.C."/>
            <person name="Du C.H."/>
            <person name="Zhou Y.H."/>
            <person name="Cheng J.X."/>
            <person name="Dai P.F."/>
            <person name="Guo W.B."/>
            <person name="Han X.H."/>
            <person name="Huang E.J."/>
            <person name="Li L.F."/>
            <person name="Wei W."/>
            <person name="Gao Y.C."/>
            <person name="Liu J.Z."/>
            <person name="Shao H.Z."/>
            <person name="Wang X."/>
            <person name="Wang C.C."/>
            <person name="Yang T.C."/>
            <person name="Huo Q.B."/>
            <person name="Li W."/>
            <person name="Chen H.Y."/>
            <person name="Chen S.E."/>
            <person name="Zhou L.G."/>
            <person name="Ni X.B."/>
            <person name="Tian J.H."/>
            <person name="Sheng Y."/>
            <person name="Liu T."/>
            <person name="Pan Y.S."/>
            <person name="Xia L.Y."/>
            <person name="Li J."/>
            <person name="Zhao F."/>
            <person name="Cao W.C."/>
        </authorList>
    </citation>
    <scope>NUCLEOTIDE SEQUENCE</scope>
    <source>
        <strain evidence="1">Rsan-2018</strain>
    </source>
</reference>
<dbReference type="AlphaFoldDB" id="A0A9D4SRW5"/>
<reference evidence="1" key="2">
    <citation type="submission" date="2021-09" db="EMBL/GenBank/DDBJ databases">
        <authorList>
            <person name="Jia N."/>
            <person name="Wang J."/>
            <person name="Shi W."/>
            <person name="Du L."/>
            <person name="Sun Y."/>
            <person name="Zhan W."/>
            <person name="Jiang J."/>
            <person name="Wang Q."/>
            <person name="Zhang B."/>
            <person name="Ji P."/>
            <person name="Sakyi L.B."/>
            <person name="Cui X."/>
            <person name="Yuan T."/>
            <person name="Jiang B."/>
            <person name="Yang W."/>
            <person name="Lam T.T.-Y."/>
            <person name="Chang Q."/>
            <person name="Ding S."/>
            <person name="Wang X."/>
            <person name="Zhu J."/>
            <person name="Ruan X."/>
            <person name="Zhao L."/>
            <person name="Wei J."/>
            <person name="Que T."/>
            <person name="Du C."/>
            <person name="Cheng J."/>
            <person name="Dai P."/>
            <person name="Han X."/>
            <person name="Huang E."/>
            <person name="Gao Y."/>
            <person name="Liu J."/>
            <person name="Shao H."/>
            <person name="Ye R."/>
            <person name="Li L."/>
            <person name="Wei W."/>
            <person name="Wang X."/>
            <person name="Wang C."/>
            <person name="Huo Q."/>
            <person name="Li W."/>
            <person name="Guo W."/>
            <person name="Chen H."/>
            <person name="Chen S."/>
            <person name="Zhou L."/>
            <person name="Zhou L."/>
            <person name="Ni X."/>
            <person name="Tian J."/>
            <person name="Zhou Y."/>
            <person name="Sheng Y."/>
            <person name="Liu T."/>
            <person name="Pan Y."/>
            <person name="Xia L."/>
            <person name="Li J."/>
            <person name="Zhao F."/>
            <person name="Cao W."/>
        </authorList>
    </citation>
    <scope>NUCLEOTIDE SEQUENCE</scope>
    <source>
        <strain evidence="1">Rsan-2018</strain>
        <tissue evidence="1">Larvae</tissue>
    </source>
</reference>
<gene>
    <name evidence="1" type="ORF">HPB52_009096</name>
</gene>
<evidence type="ECO:0000313" key="2">
    <source>
        <dbReference type="Proteomes" id="UP000821837"/>
    </source>
</evidence>
<proteinExistence type="predicted"/>
<name>A0A9D4SRW5_RHISA</name>